<proteinExistence type="predicted"/>
<reference evidence="1 2" key="1">
    <citation type="submission" date="2021-04" db="EMBL/GenBank/DDBJ databases">
        <title>Chitinophaga sp. nov., isolated from the rhizosphere soil.</title>
        <authorList>
            <person name="He S."/>
        </authorList>
    </citation>
    <scope>NUCLEOTIDE SEQUENCE [LARGE SCALE GENOMIC DNA]</scope>
    <source>
        <strain evidence="1 2">2R12</strain>
    </source>
</reference>
<keyword evidence="2" id="KW-1185">Reference proteome</keyword>
<accession>A0ABS5J8T3</accession>
<comment type="caution">
    <text evidence="1">The sequence shown here is derived from an EMBL/GenBank/DDBJ whole genome shotgun (WGS) entry which is preliminary data.</text>
</comment>
<dbReference type="EMBL" id="JAGTXB010000023">
    <property type="protein sequence ID" value="MBS0031621.1"/>
    <property type="molecule type" value="Genomic_DNA"/>
</dbReference>
<gene>
    <name evidence="1" type="ORF">KE626_30100</name>
</gene>
<dbReference type="RefSeq" id="WP_211976781.1">
    <property type="nucleotide sequence ID" value="NZ_CBFHAM010000052.1"/>
</dbReference>
<evidence type="ECO:0000313" key="2">
    <source>
        <dbReference type="Proteomes" id="UP000676386"/>
    </source>
</evidence>
<organism evidence="1 2">
    <name type="scientific">Chitinophaga hostae</name>
    <dbReference type="NCBI Taxonomy" id="2831022"/>
    <lineage>
        <taxon>Bacteria</taxon>
        <taxon>Pseudomonadati</taxon>
        <taxon>Bacteroidota</taxon>
        <taxon>Chitinophagia</taxon>
        <taxon>Chitinophagales</taxon>
        <taxon>Chitinophagaceae</taxon>
        <taxon>Chitinophaga</taxon>
    </lineage>
</organism>
<protein>
    <submittedName>
        <fullName evidence="1">Uncharacterized protein</fullName>
    </submittedName>
</protein>
<dbReference type="Proteomes" id="UP000676386">
    <property type="component" value="Unassembled WGS sequence"/>
</dbReference>
<sequence>METIIQGALCLAFLMILLLCRRIAKQTAYITQLESIQRLDTSSERGCACRETTVDILEVSVERPIDEHSRETAALKQELLAEMIQQLIRLDVLKVKYYVGKDEKGNILPLWESLVKATMHVCKS</sequence>
<evidence type="ECO:0000313" key="1">
    <source>
        <dbReference type="EMBL" id="MBS0031621.1"/>
    </source>
</evidence>
<name>A0ABS5J8T3_9BACT</name>